<comment type="subcellular location">
    <subcellularLocation>
        <location evidence="1">Endoplasmic reticulum membrane</location>
        <topology evidence="1">Single-pass type I membrane protein</topology>
    </subcellularLocation>
</comment>
<keyword evidence="3 9" id="KW-0812">Transmembrane</keyword>
<dbReference type="GO" id="GO:0006457">
    <property type="term" value="P:protein folding"/>
    <property type="evidence" value="ECO:0007669"/>
    <property type="project" value="InterPro"/>
</dbReference>
<evidence type="ECO:0000256" key="4">
    <source>
        <dbReference type="ARBA" id="ARBA00022824"/>
    </source>
</evidence>
<keyword evidence="11" id="KW-1185">Reference proteome</keyword>
<evidence type="ECO:0000313" key="12">
    <source>
        <dbReference type="RefSeq" id="XP_027201074.1"/>
    </source>
</evidence>
<dbReference type="GO" id="GO:0005509">
    <property type="term" value="F:calcium ion binding"/>
    <property type="evidence" value="ECO:0007669"/>
    <property type="project" value="InterPro"/>
</dbReference>
<evidence type="ECO:0000256" key="7">
    <source>
        <dbReference type="ARBA" id="ARBA00023186"/>
    </source>
</evidence>
<dbReference type="SUPFAM" id="SSF63887">
    <property type="entry name" value="P-domain of calnexin/calreticulin"/>
    <property type="match status" value="1"/>
</dbReference>
<dbReference type="SUPFAM" id="SSF49899">
    <property type="entry name" value="Concanavalin A-like lectins/glucanases"/>
    <property type="match status" value="1"/>
</dbReference>
<name>A0A6P6Y930_DERPT</name>
<evidence type="ECO:0000256" key="2">
    <source>
        <dbReference type="ARBA" id="ARBA00010983"/>
    </source>
</evidence>
<dbReference type="InterPro" id="IPR013320">
    <property type="entry name" value="ConA-like_dom_sf"/>
</dbReference>
<dbReference type="PANTHER" id="PTHR11073:SF1">
    <property type="entry name" value="CALNEXIN 14D-RELATED"/>
    <property type="match status" value="1"/>
</dbReference>
<feature type="compositionally biased region" description="Basic and acidic residues" evidence="10">
    <location>
        <begin position="234"/>
        <end position="272"/>
    </location>
</feature>
<dbReference type="PROSITE" id="PS00805">
    <property type="entry name" value="CALRETICULIN_REPEAT"/>
    <property type="match status" value="2"/>
</dbReference>
<feature type="compositionally biased region" description="Acidic residues" evidence="10">
    <location>
        <begin position="282"/>
        <end position="291"/>
    </location>
</feature>
<dbReference type="GO" id="GO:0005789">
    <property type="term" value="C:endoplasmic reticulum membrane"/>
    <property type="evidence" value="ECO:0007669"/>
    <property type="project" value="UniProtKB-SubCell"/>
</dbReference>
<dbReference type="PROSITE" id="PS00804">
    <property type="entry name" value="CALRETICULIN_2"/>
    <property type="match status" value="1"/>
</dbReference>
<dbReference type="GO" id="GO:0051082">
    <property type="term" value="F:unfolded protein binding"/>
    <property type="evidence" value="ECO:0007669"/>
    <property type="project" value="InterPro"/>
</dbReference>
<dbReference type="GO" id="GO:0036503">
    <property type="term" value="P:ERAD pathway"/>
    <property type="evidence" value="ECO:0007669"/>
    <property type="project" value="TreeGrafter"/>
</dbReference>
<organism evidence="11 12">
    <name type="scientific">Dermatophagoides pteronyssinus</name>
    <name type="common">European house dust mite</name>
    <dbReference type="NCBI Taxonomy" id="6956"/>
    <lineage>
        <taxon>Eukaryota</taxon>
        <taxon>Metazoa</taxon>
        <taxon>Ecdysozoa</taxon>
        <taxon>Arthropoda</taxon>
        <taxon>Chelicerata</taxon>
        <taxon>Arachnida</taxon>
        <taxon>Acari</taxon>
        <taxon>Acariformes</taxon>
        <taxon>Sarcoptiformes</taxon>
        <taxon>Astigmata</taxon>
        <taxon>Psoroptidia</taxon>
        <taxon>Analgoidea</taxon>
        <taxon>Pyroglyphidae</taxon>
        <taxon>Dermatophagoidinae</taxon>
        <taxon>Dermatophagoides</taxon>
    </lineage>
</organism>
<keyword evidence="4 9" id="KW-0256">Endoplasmic reticulum</keyword>
<reference evidence="12" key="1">
    <citation type="submission" date="2025-08" db="UniProtKB">
        <authorList>
            <consortium name="RefSeq"/>
        </authorList>
    </citation>
    <scope>IDENTIFICATION</scope>
    <source>
        <strain evidence="12">Airmid</strain>
    </source>
</reference>
<accession>A0A6P6Y930</accession>
<dbReference type="OrthoDB" id="1938156at2759"/>
<feature type="region of interest" description="Disordered" evidence="10">
    <location>
        <begin position="475"/>
        <end position="581"/>
    </location>
</feature>
<feature type="compositionally biased region" description="Basic residues" evidence="10">
    <location>
        <begin position="571"/>
        <end position="581"/>
    </location>
</feature>
<keyword evidence="7 9" id="KW-0143">Chaperone</keyword>
<evidence type="ECO:0000256" key="9">
    <source>
        <dbReference type="RuleBase" id="RU362126"/>
    </source>
</evidence>
<evidence type="ECO:0000256" key="8">
    <source>
        <dbReference type="PIRSR" id="PIRSR601580-3"/>
    </source>
</evidence>
<evidence type="ECO:0000256" key="1">
    <source>
        <dbReference type="ARBA" id="ARBA00004115"/>
    </source>
</evidence>
<dbReference type="Proteomes" id="UP000515146">
    <property type="component" value="Unplaced"/>
</dbReference>
<dbReference type="KEGG" id="dpte:113795087"/>
<sequence length="581" mass="67478">NNIDNNNDQSSESESEQIDYVTPQIDEQYLYESFDNQEKFQQRWHKSVAHKADSSDLKYDGEWDLVRTQDLLKDDLALITKSKARHHAYSVKLDKIYKFNSKPFILQYEAQFRNGQECGGAYLKLLAAPSGNLEDLNDKTRYSIMFGPDKCGNDMKLHFIFNHINPRNGTITEKHWSKANSVTNMDEVFKDNRWHQFRLELYPDNTFQVSVDKHYAQKGSLLEDFKPPVNPPKTIDDPNDSKPEDWDEREKIPDPDAVKPDDWDENEPRKITDPNAVKPDDWNEDEPEMISDPEAKKPDDWDQEMDGDWEAPLIPNPKCSSLAGCGKWSAPLIDNPKYKGKWKAPMIANPAYKGKWVPKKIPNPDFYEDLNPFKTMSPIDAVAFELWTISDNIAFDNILITDDLDIANYISSLTYQIKKEISDEKTDNIMVKAMKYANKNPWMWAVYLFVIGIPLVLFIAFCCVSPVKKPAETAQQQQQEQEYDPAYSKKTDQPQPDYVDEPQATTSINKIDEEEEEEDDDEANNDGDEHQHDDVDDEEEEEEIEEDEEQEEDDNEGDDEPEPEPEIKLRSSPRQRRPRKE</sequence>
<feature type="non-terminal residue" evidence="12">
    <location>
        <position position="1"/>
    </location>
</feature>
<dbReference type="PANTHER" id="PTHR11073">
    <property type="entry name" value="CALRETICULIN AND CALNEXIN"/>
    <property type="match status" value="1"/>
</dbReference>
<dbReference type="InterPro" id="IPR018124">
    <property type="entry name" value="Calret/calnex_CS"/>
</dbReference>
<dbReference type="InterPro" id="IPR001580">
    <property type="entry name" value="Calret/calnex"/>
</dbReference>
<dbReference type="Pfam" id="PF00262">
    <property type="entry name" value="Calreticulin"/>
    <property type="match status" value="1"/>
</dbReference>
<keyword evidence="5 9" id="KW-1133">Transmembrane helix</keyword>
<evidence type="ECO:0000256" key="3">
    <source>
        <dbReference type="ARBA" id="ARBA00022692"/>
    </source>
</evidence>
<gene>
    <name evidence="12" type="primary">LOC113795087</name>
</gene>
<dbReference type="InterPro" id="IPR009033">
    <property type="entry name" value="Calreticulin/calnexin_P_dom_sf"/>
</dbReference>
<dbReference type="OMA" id="SGCGKWE"/>
<dbReference type="InParanoid" id="A0A6P6Y930"/>
<keyword evidence="6 9" id="KW-0472">Membrane</keyword>
<proteinExistence type="inferred from homology"/>
<feature type="region of interest" description="Disordered" evidence="10">
    <location>
        <begin position="222"/>
        <end position="303"/>
    </location>
</feature>
<dbReference type="AlphaFoldDB" id="A0A6P6Y930"/>
<dbReference type="FunCoup" id="A0A6P6Y930">
    <property type="interactions" value="1133"/>
</dbReference>
<evidence type="ECO:0000256" key="5">
    <source>
        <dbReference type="ARBA" id="ARBA00022989"/>
    </source>
</evidence>
<feature type="disulfide bond" evidence="8">
    <location>
        <begin position="118"/>
        <end position="151"/>
    </location>
</feature>
<keyword evidence="8" id="KW-1015">Disulfide bond</keyword>
<feature type="compositionally biased region" description="Acidic residues" evidence="10">
    <location>
        <begin position="534"/>
        <end position="564"/>
    </location>
</feature>
<dbReference type="RefSeq" id="XP_027201074.1">
    <property type="nucleotide sequence ID" value="XM_027345273.1"/>
</dbReference>
<dbReference type="Gene3D" id="2.10.250.10">
    <property type="entry name" value="Calreticulin/calnexin, P domain"/>
    <property type="match status" value="1"/>
</dbReference>
<feature type="compositionally biased region" description="Acidic residues" evidence="10">
    <location>
        <begin position="512"/>
        <end position="526"/>
    </location>
</feature>
<evidence type="ECO:0000256" key="10">
    <source>
        <dbReference type="SAM" id="MobiDB-lite"/>
    </source>
</evidence>
<protein>
    <submittedName>
        <fullName evidence="12">Calnexin-like</fullName>
    </submittedName>
</protein>
<dbReference type="PRINTS" id="PR00626">
    <property type="entry name" value="CALRETICULIN"/>
</dbReference>
<comment type="similarity">
    <text evidence="2 9">Belongs to the calreticulin family.</text>
</comment>
<feature type="transmembrane region" description="Helical" evidence="9">
    <location>
        <begin position="442"/>
        <end position="464"/>
    </location>
</feature>
<dbReference type="FunFam" id="2.10.250.10:FF:000001">
    <property type="entry name" value="Calnexin homolog"/>
    <property type="match status" value="1"/>
</dbReference>
<evidence type="ECO:0000313" key="11">
    <source>
        <dbReference type="Proteomes" id="UP000515146"/>
    </source>
</evidence>
<evidence type="ECO:0000256" key="6">
    <source>
        <dbReference type="ARBA" id="ARBA00023136"/>
    </source>
</evidence>
<dbReference type="Gene3D" id="2.60.120.200">
    <property type="match status" value="1"/>
</dbReference>